<dbReference type="PANTHER" id="PTHR39290">
    <property type="entry name" value="C3H1-TYPE DOMAIN-CONTAINING PROTEIN-RELATED"/>
    <property type="match status" value="1"/>
</dbReference>
<evidence type="ECO:0000256" key="1">
    <source>
        <dbReference type="SAM" id="MobiDB-lite"/>
    </source>
</evidence>
<feature type="region of interest" description="Disordered" evidence="1">
    <location>
        <begin position="1"/>
        <end position="25"/>
    </location>
</feature>
<dbReference type="AlphaFoldDB" id="A0A6U5ZTR0"/>
<evidence type="ECO:0000313" key="3">
    <source>
        <dbReference type="EMBL" id="CAE2300918.1"/>
    </source>
</evidence>
<protein>
    <submittedName>
        <fullName evidence="3">Uncharacterized protein</fullName>
    </submittedName>
</protein>
<gene>
    <name evidence="2" type="ORF">GTHE00462_LOCUS15924</name>
    <name evidence="3" type="ORF">GTHE00462_LOCUS15933</name>
</gene>
<dbReference type="EMBL" id="HBKN01020237">
    <property type="protein sequence ID" value="CAE2300906.1"/>
    <property type="molecule type" value="Transcribed_RNA"/>
</dbReference>
<name>A0A6U5ZTR0_GUITH</name>
<dbReference type="EMBL" id="HBKN01020248">
    <property type="protein sequence ID" value="CAE2300918.1"/>
    <property type="molecule type" value="Transcribed_RNA"/>
</dbReference>
<sequence length="292" mass="33448">MEQSNEKKRQNEEGQDGNDYNSAEAWQEWEEEMKQYEGWETHANHSLSVTSKRARTDGYGQSSQVKDVLVSQLLEDVEARTMIVETLVEAGVDTDIIQSLFSQHIRTFVLQKQSNSSQGGRIYLVHDPERNLHVSVFGWCRFRKADIDVLAHHGPFIELGAGSGWLAFLLRQRGQDIEAYDSKEQEDGTFIAEWQRWPWSDAVTAGSFEKLESADEGRSLILCWPDMGSDFAISCLRRFKGKKLIYIGEDAGGETADDDFFREISSKWQLTSKHELDRRSDAKDHICVYVLK</sequence>
<feature type="compositionally biased region" description="Basic and acidic residues" evidence="1">
    <location>
        <begin position="1"/>
        <end position="12"/>
    </location>
</feature>
<organism evidence="3">
    <name type="scientific">Guillardia theta</name>
    <name type="common">Cryptophyte</name>
    <name type="synonym">Cryptomonas phi</name>
    <dbReference type="NCBI Taxonomy" id="55529"/>
    <lineage>
        <taxon>Eukaryota</taxon>
        <taxon>Cryptophyceae</taxon>
        <taxon>Pyrenomonadales</taxon>
        <taxon>Geminigeraceae</taxon>
        <taxon>Guillardia</taxon>
    </lineage>
</organism>
<proteinExistence type="predicted"/>
<evidence type="ECO:0000313" key="2">
    <source>
        <dbReference type="EMBL" id="CAE2300906.1"/>
    </source>
</evidence>
<dbReference type="PANTHER" id="PTHR39290:SF6">
    <property type="entry name" value="S-ADENOSYL-L-METHIONINE-DEPENDENT METHYLTRANSFERASES SUPERFAMILY PROTEIN"/>
    <property type="match status" value="1"/>
</dbReference>
<accession>A0A6U5ZTR0</accession>
<reference evidence="3" key="1">
    <citation type="submission" date="2021-01" db="EMBL/GenBank/DDBJ databases">
        <authorList>
            <person name="Corre E."/>
            <person name="Pelletier E."/>
            <person name="Niang G."/>
            <person name="Scheremetjew M."/>
            <person name="Finn R."/>
            <person name="Kale V."/>
            <person name="Holt S."/>
            <person name="Cochrane G."/>
            <person name="Meng A."/>
            <person name="Brown T."/>
            <person name="Cohen L."/>
        </authorList>
    </citation>
    <scope>NUCLEOTIDE SEQUENCE</scope>
    <source>
        <strain evidence="3">CCMP 2712</strain>
    </source>
</reference>